<dbReference type="EMBL" id="BA000040">
    <property type="protein sequence ID" value="BAC47420.1"/>
    <property type="molecule type" value="Genomic_DNA"/>
</dbReference>
<dbReference type="InterPro" id="IPR014735">
    <property type="entry name" value="Transposase_Tn5-like_N"/>
</dbReference>
<sequence length="172" mass="19860">MGLVKERAVARAQRLTTGIETWVDREVAGCEFKDERLGRRFCKLLAQIGSDMGQSIPLVCQDWANTKAAYRFFSNERVDEADTISIGTAFCNTVRTSLYFLGQVHASLRQWCWLYVERAQRLRSKTLPSLSKKHLRPTLRTSWSQSRNKAYLKRTSWRARHANFNLTASIDI</sequence>
<keyword evidence="3" id="KW-1185">Reference proteome</keyword>
<organism evidence="2 3">
    <name type="scientific">Bradyrhizobium diazoefficiens (strain JCM 10833 / BCRC 13528 / IAM 13628 / NBRC 14792 / USDA 110)</name>
    <dbReference type="NCBI Taxonomy" id="224911"/>
    <lineage>
        <taxon>Bacteria</taxon>
        <taxon>Pseudomonadati</taxon>
        <taxon>Pseudomonadota</taxon>
        <taxon>Alphaproteobacteria</taxon>
        <taxon>Hyphomicrobiales</taxon>
        <taxon>Nitrobacteraceae</taxon>
        <taxon>Bradyrhizobium</taxon>
    </lineage>
</organism>
<dbReference type="PATRIC" id="fig|224911.5.peg.2076"/>
<dbReference type="OrthoDB" id="29815at2"/>
<dbReference type="Pfam" id="PF14706">
    <property type="entry name" value="Tnp_DNA_bind"/>
    <property type="match status" value="1"/>
</dbReference>
<name>Q89T91_BRADU</name>
<protein>
    <submittedName>
        <fullName evidence="2">Bll2155 protein</fullName>
    </submittedName>
</protein>
<dbReference type="InParanoid" id="Q89T91"/>
<dbReference type="KEGG" id="bja:bll2155"/>
<dbReference type="InterPro" id="IPR012337">
    <property type="entry name" value="RNaseH-like_sf"/>
</dbReference>
<dbReference type="Gene3D" id="1.10.246.40">
    <property type="entry name" value="Tn5 transposase, domain 1"/>
    <property type="match status" value="1"/>
</dbReference>
<dbReference type="Proteomes" id="UP000002526">
    <property type="component" value="Chromosome"/>
</dbReference>
<dbReference type="SUPFAM" id="SSF53098">
    <property type="entry name" value="Ribonuclease H-like"/>
    <property type="match status" value="1"/>
</dbReference>
<evidence type="ECO:0000313" key="3">
    <source>
        <dbReference type="Proteomes" id="UP000002526"/>
    </source>
</evidence>
<dbReference type="HOGENOM" id="CLU_1552322_0_0_5"/>
<accession>Q89T91</accession>
<proteinExistence type="predicted"/>
<dbReference type="EnsemblBacteria" id="BAC47420">
    <property type="protein sequence ID" value="BAC47420"/>
    <property type="gene ID" value="BAC47420"/>
</dbReference>
<feature type="domain" description="Transposase Tn5-like N-terminal" evidence="1">
    <location>
        <begin position="20"/>
        <end position="78"/>
    </location>
</feature>
<evidence type="ECO:0000259" key="1">
    <source>
        <dbReference type="Pfam" id="PF14706"/>
    </source>
</evidence>
<dbReference type="InterPro" id="IPR038215">
    <property type="entry name" value="TN5-like_N_sf"/>
</dbReference>
<reference evidence="3" key="1">
    <citation type="journal article" date="2002" name="DNA Res.">
        <title>Complete genomic sequence of nitrogen-fixing symbiotic bacterium Bradyrhizobium japonicum USDA110.</title>
        <authorList>
            <person name="Kaneko T."/>
            <person name="Nakamura Y."/>
            <person name="Sato S."/>
            <person name="Minamisawa K."/>
            <person name="Uchiumi T."/>
            <person name="Sasamoto S."/>
            <person name="Watanabe A."/>
            <person name="Idesawa K."/>
            <person name="Iriguchi M."/>
            <person name="Kawashima K."/>
            <person name="Kohara M."/>
            <person name="Matsumoto M."/>
            <person name="Shimpo S."/>
            <person name="Tsuruoka H."/>
            <person name="Wada T."/>
            <person name="Yamada M."/>
            <person name="Tabata S."/>
        </authorList>
    </citation>
    <scope>NUCLEOTIDE SEQUENCE [LARGE SCALE GENOMIC DNA]</scope>
    <source>
        <strain evidence="3">JCM 10833 / BCRC 13528 / IAM 13628 / NBRC 14792 / USDA 110</strain>
    </source>
</reference>
<gene>
    <name evidence="2" type="ordered locus">bll2155</name>
</gene>
<evidence type="ECO:0000313" key="2">
    <source>
        <dbReference type="EMBL" id="BAC47420.1"/>
    </source>
</evidence>
<dbReference type="AlphaFoldDB" id="Q89T91"/>